<dbReference type="PaxDb" id="4081-Solyc03g071810.1.1"/>
<name>K4BHL0_SOLLC</name>
<proteinExistence type="predicted"/>
<evidence type="ECO:0000313" key="1">
    <source>
        <dbReference type="EnsemblPlants" id="Solyc03g071810.1.1"/>
    </source>
</evidence>
<dbReference type="AlphaFoldDB" id="K4BHL0"/>
<sequence>MSLQEFEVSKLGQKLWDTELLVCYGEVDKDIDSEVEDGHSHTLLIRQDSLREVFNVRYSFYGGPFFVASHSRFHELQTSIEVHVEKAVNQPKNSKKQILLLGDSNGKGPDTVCHDNSDGRIMIGSTLLYVKGNARKQKNLCKVCDTEKMNYWQNI</sequence>
<dbReference type="EnsemblPlants" id="Solyc03g071810.1.1">
    <property type="protein sequence ID" value="Solyc03g071810.1.1"/>
    <property type="gene ID" value="Solyc03g071810.1"/>
</dbReference>
<reference evidence="1" key="2">
    <citation type="submission" date="2015-06" db="UniProtKB">
        <authorList>
            <consortium name="EnsemblPlants"/>
        </authorList>
    </citation>
    <scope>IDENTIFICATION</scope>
    <source>
        <strain evidence="1">cv. Heinz 1706</strain>
    </source>
</reference>
<evidence type="ECO:0000313" key="2">
    <source>
        <dbReference type="Proteomes" id="UP000004994"/>
    </source>
</evidence>
<protein>
    <submittedName>
        <fullName evidence="1">Uncharacterized protein</fullName>
    </submittedName>
</protein>
<dbReference type="Proteomes" id="UP000004994">
    <property type="component" value="Chromosome 3"/>
</dbReference>
<accession>K4BHL0</accession>
<dbReference type="PhylomeDB" id="K4BHL0"/>
<organism evidence="1">
    <name type="scientific">Solanum lycopersicum</name>
    <name type="common">Tomato</name>
    <name type="synonym">Lycopersicon esculentum</name>
    <dbReference type="NCBI Taxonomy" id="4081"/>
    <lineage>
        <taxon>Eukaryota</taxon>
        <taxon>Viridiplantae</taxon>
        <taxon>Streptophyta</taxon>
        <taxon>Embryophyta</taxon>
        <taxon>Tracheophyta</taxon>
        <taxon>Spermatophyta</taxon>
        <taxon>Magnoliopsida</taxon>
        <taxon>eudicotyledons</taxon>
        <taxon>Gunneridae</taxon>
        <taxon>Pentapetalae</taxon>
        <taxon>asterids</taxon>
        <taxon>lamiids</taxon>
        <taxon>Solanales</taxon>
        <taxon>Solanaceae</taxon>
        <taxon>Solanoideae</taxon>
        <taxon>Solaneae</taxon>
        <taxon>Solanum</taxon>
        <taxon>Solanum subgen. Lycopersicon</taxon>
    </lineage>
</organism>
<dbReference type="InParanoid" id="K4BHL0"/>
<dbReference type="Gramene" id="Solyc03g071810.1.1">
    <property type="protein sequence ID" value="Solyc03g071810.1.1"/>
    <property type="gene ID" value="Solyc03g071810.1"/>
</dbReference>
<keyword evidence="2" id="KW-1185">Reference proteome</keyword>
<dbReference type="HOGENOM" id="CLU_1698544_0_0_1"/>
<reference evidence="1" key="1">
    <citation type="journal article" date="2012" name="Nature">
        <title>The tomato genome sequence provides insights into fleshy fruit evolution.</title>
        <authorList>
            <consortium name="Tomato Genome Consortium"/>
        </authorList>
    </citation>
    <scope>NUCLEOTIDE SEQUENCE [LARGE SCALE GENOMIC DNA]</scope>
    <source>
        <strain evidence="1">cv. Heinz 1706</strain>
    </source>
</reference>